<keyword evidence="1" id="KW-1133">Transmembrane helix</keyword>
<dbReference type="GO" id="GO:0005975">
    <property type="term" value="P:carbohydrate metabolic process"/>
    <property type="evidence" value="ECO:0007669"/>
    <property type="project" value="InterPro"/>
</dbReference>
<accession>A0A1G6R4K1</accession>
<gene>
    <name evidence="2" type="ORF">SAMN04487894_105143</name>
</gene>
<evidence type="ECO:0000313" key="3">
    <source>
        <dbReference type="Proteomes" id="UP000198757"/>
    </source>
</evidence>
<dbReference type="Proteomes" id="UP000198757">
    <property type="component" value="Unassembled WGS sequence"/>
</dbReference>
<protein>
    <submittedName>
        <fullName evidence="2">Uncharacterized protein</fullName>
    </submittedName>
</protein>
<proteinExistence type="predicted"/>
<name>A0A1G6R4K1_NIADE</name>
<dbReference type="EMBL" id="FMZO01000005">
    <property type="protein sequence ID" value="SDC99522.1"/>
    <property type="molecule type" value="Genomic_DNA"/>
</dbReference>
<reference evidence="3" key="1">
    <citation type="submission" date="2016-10" db="EMBL/GenBank/DDBJ databases">
        <authorList>
            <person name="Varghese N."/>
            <person name="Submissions S."/>
        </authorList>
    </citation>
    <scope>NUCLEOTIDE SEQUENCE [LARGE SCALE GENOMIC DNA]</scope>
    <source>
        <strain evidence="3">DSM 25811 / CCM 8410 / LMG 26954 / E90</strain>
    </source>
</reference>
<keyword evidence="1" id="KW-0472">Membrane</keyword>
<keyword evidence="3" id="KW-1185">Reference proteome</keyword>
<keyword evidence="1" id="KW-0812">Transmembrane</keyword>
<dbReference type="AlphaFoldDB" id="A0A1G6R4K1"/>
<dbReference type="STRING" id="1285928.SAMN04487894_105143"/>
<sequence>MLFIPVHFSIFMPEMIAIKYTLKLKERLCCNKLPVFIVLMLFAPLLLFAQAGLSWLPSPGAAAAPVSAEIHTFLKGLSGNMRVLACGYRGAQLGSLEPVPVGKKGTKNEWELNIDKYSEQKEDQEIMDLTFRFKREGRTIADAGVALAIDFGNWDVSNYVMIPASVYNGNRNRIVTRGYNEGVDRSDLYRKDLPQTTTSLPQLSPNAGELSRLEINISNTATPAVCIYDRRKGLGFVLLCDQGIMVKDQVIDHGLILEENKSRTQATLVVSAPGVRERKPEFIGFSKSPDRGITWSPGDAHTIKLRLYKFKAKDIPGFLNTFSKIRKDLTGKNQPRQLVPFSAINQIMTRNIDKRYYEGKFSFYCPENADWISFGWIGGLINTFPMLALNDALHRERVMRTFDFGMTYGQGRSGYFWGALNKDGWPFGREAYNDRPEIVLTRKNADVLYWMVKQFELMRAQGHAAFIKADWEWRIRKLADAFVKTWKEEGQWGNDLDHETGKVAVYNSSGGVMAIAGLALASRYYHNPEYLRVAEAAAAYYYKNFALTGMTTGACADILQNADSETAIAFTTALMTLYEFTGKPVYLRQSRDLANLAATWTTSFDYRLPAYTALAKLGAKLTGAVWASTQNKHGAPGFCTQSGDALFRIYRSTGEQRYAELLYDIAHAYAEGIQPNGHITERLTYCDADSRGSRGDGGKTGWNETNGALMSLEIPGVYLRTDIDRFFVFDHLEGRVTKRDQKHQKVWVELHNPTPYAATVRLLAENGNQSAKALKLTSFLDWKKIEIGAGQTSRFVVEGTVIKKNG</sequence>
<feature type="transmembrane region" description="Helical" evidence="1">
    <location>
        <begin position="34"/>
        <end position="56"/>
    </location>
</feature>
<evidence type="ECO:0000313" key="2">
    <source>
        <dbReference type="EMBL" id="SDC99522.1"/>
    </source>
</evidence>
<dbReference type="SUPFAM" id="SSF48208">
    <property type="entry name" value="Six-hairpin glycosidases"/>
    <property type="match status" value="2"/>
</dbReference>
<evidence type="ECO:0000256" key="1">
    <source>
        <dbReference type="SAM" id="Phobius"/>
    </source>
</evidence>
<organism evidence="2 3">
    <name type="scientific">Niabella drilacis (strain DSM 25811 / CCM 8410 / CCUG 62505 / LMG 26954 / E90)</name>
    <dbReference type="NCBI Taxonomy" id="1285928"/>
    <lineage>
        <taxon>Bacteria</taxon>
        <taxon>Pseudomonadati</taxon>
        <taxon>Bacteroidota</taxon>
        <taxon>Chitinophagia</taxon>
        <taxon>Chitinophagales</taxon>
        <taxon>Chitinophagaceae</taxon>
        <taxon>Niabella</taxon>
    </lineage>
</organism>
<dbReference type="InterPro" id="IPR008928">
    <property type="entry name" value="6-hairpin_glycosidase_sf"/>
</dbReference>